<dbReference type="InterPro" id="IPR034061">
    <property type="entry name" value="Peptidases_S8_Autotransporter"/>
</dbReference>
<dbReference type="InterPro" id="IPR036852">
    <property type="entry name" value="Peptidase_S8/S53_dom_sf"/>
</dbReference>
<sequence length="494" mass="49045">MSDLHRVRLTRLPRMASIATAIAISLSACSGGGANVQPNYTSPPPPSTAPTPPPPVIYSYPEYNQLVPTGALAAQQAGYTGKGVNIGVLDSGADPSILGLQGRLTWFNSYLANGNNTANQNDLSAANDVYGHGTVIADIVGGAAQGSGSGSFVGGVAPDSNLYIAQVCDNTGNCTPYSKAYQDLVSNGVHLFNQSWGSLTSTFATTADANGYATSMGPVYEGYGTGNVYVWAAGNNPTSSSDITVQALAPEFTPALQPQWLVAVNVQVNSAGQVTTLDPTSAQCGAAAQWCLAAPGAAMTPPVPGTKFDTGGSDGTSDSTAVITGVSAQIWQAFPWFSPGNLTDTILTTAMPLGTGPYPNAVYGWGEVNAAKAVDGPARFAFGTFNADVGSDSGTFGNAIGGSGGLALTGTTGTLTLSGADTYSGGTSVASGNLWLSGSVAGNVTLSGGSLGGPGTVNGSATNSGGTLISQAAVGGPGLTITGNYSASGGSTTA</sequence>
<evidence type="ECO:0000259" key="5">
    <source>
        <dbReference type="Pfam" id="PF00082"/>
    </source>
</evidence>
<dbReference type="GO" id="GO:0004252">
    <property type="term" value="F:serine-type endopeptidase activity"/>
    <property type="evidence" value="ECO:0007669"/>
    <property type="project" value="InterPro"/>
</dbReference>
<dbReference type="InterPro" id="IPR000209">
    <property type="entry name" value="Peptidase_S8/S53_dom"/>
</dbReference>
<dbReference type="PRINTS" id="PR00723">
    <property type="entry name" value="SUBTILISIN"/>
</dbReference>
<name>T1CBN1_9ZZZZ</name>
<organism evidence="6">
    <name type="scientific">mine drainage metagenome</name>
    <dbReference type="NCBI Taxonomy" id="410659"/>
    <lineage>
        <taxon>unclassified sequences</taxon>
        <taxon>metagenomes</taxon>
        <taxon>ecological metagenomes</taxon>
    </lineage>
</organism>
<keyword evidence="2" id="KW-0732">Signal</keyword>
<feature type="domain" description="Peptidase S8/S53" evidence="5">
    <location>
        <begin position="81"/>
        <end position="366"/>
    </location>
</feature>
<evidence type="ECO:0000313" key="6">
    <source>
        <dbReference type="EMBL" id="EQD78733.1"/>
    </source>
</evidence>
<gene>
    <name evidence="6" type="ORF">B1B_00560</name>
</gene>
<dbReference type="InterPro" id="IPR015500">
    <property type="entry name" value="Peptidase_S8_subtilisin-rel"/>
</dbReference>
<comment type="caution">
    <text evidence="6">The sequence shown here is derived from an EMBL/GenBank/DDBJ whole genome shotgun (WGS) entry which is preliminary data.</text>
</comment>
<dbReference type="CDD" id="cd04848">
    <property type="entry name" value="Peptidases_S8_Autotransporter_serine_protease_like"/>
    <property type="match status" value="1"/>
</dbReference>
<evidence type="ECO:0000256" key="3">
    <source>
        <dbReference type="ARBA" id="ARBA00022801"/>
    </source>
</evidence>
<evidence type="ECO:0000256" key="4">
    <source>
        <dbReference type="ARBA" id="ARBA00022825"/>
    </source>
</evidence>
<dbReference type="PANTHER" id="PTHR42884:SF14">
    <property type="entry name" value="NEUROENDOCRINE CONVERTASE 1"/>
    <property type="match status" value="1"/>
</dbReference>
<keyword evidence="4" id="KW-0720">Serine protease</keyword>
<reference evidence="6" key="2">
    <citation type="journal article" date="2014" name="ISME J.">
        <title>Microbial stratification in low pH oxic and suboxic macroscopic growths along an acid mine drainage.</title>
        <authorList>
            <person name="Mendez-Garcia C."/>
            <person name="Mesa V."/>
            <person name="Sprenger R.R."/>
            <person name="Richter M."/>
            <person name="Diez M.S."/>
            <person name="Solano J."/>
            <person name="Bargiela R."/>
            <person name="Golyshina O.V."/>
            <person name="Manteca A."/>
            <person name="Ramos J.L."/>
            <person name="Gallego J.R."/>
            <person name="Llorente I."/>
            <person name="Martins Dos Santos V.A."/>
            <person name="Jensen O.N."/>
            <person name="Pelaez A.I."/>
            <person name="Sanchez J."/>
            <person name="Ferrer M."/>
        </authorList>
    </citation>
    <scope>NUCLEOTIDE SEQUENCE</scope>
</reference>
<keyword evidence="1 6" id="KW-0645">Protease</keyword>
<dbReference type="SUPFAM" id="SSF52743">
    <property type="entry name" value="Subtilisin-like"/>
    <property type="match status" value="1"/>
</dbReference>
<dbReference type="PROSITE" id="PS51257">
    <property type="entry name" value="PROKAR_LIPOPROTEIN"/>
    <property type="match status" value="1"/>
</dbReference>
<dbReference type="PANTHER" id="PTHR42884">
    <property type="entry name" value="PROPROTEIN CONVERTASE SUBTILISIN/KEXIN-RELATED"/>
    <property type="match status" value="1"/>
</dbReference>
<evidence type="ECO:0000256" key="2">
    <source>
        <dbReference type="ARBA" id="ARBA00022729"/>
    </source>
</evidence>
<proteinExistence type="predicted"/>
<dbReference type="Gene3D" id="3.40.50.200">
    <property type="entry name" value="Peptidase S8/S53 domain"/>
    <property type="match status" value="1"/>
</dbReference>
<feature type="non-terminal residue" evidence="6">
    <location>
        <position position="494"/>
    </location>
</feature>
<accession>T1CBN1</accession>
<dbReference type="PROSITE" id="PS51892">
    <property type="entry name" value="SUBTILASE"/>
    <property type="match status" value="1"/>
</dbReference>
<evidence type="ECO:0000256" key="1">
    <source>
        <dbReference type="ARBA" id="ARBA00022670"/>
    </source>
</evidence>
<dbReference type="AlphaFoldDB" id="T1CBN1"/>
<dbReference type="EMBL" id="AUZY01000430">
    <property type="protein sequence ID" value="EQD78733.1"/>
    <property type="molecule type" value="Genomic_DNA"/>
</dbReference>
<reference evidence="6" key="1">
    <citation type="submission" date="2013-08" db="EMBL/GenBank/DDBJ databases">
        <authorList>
            <person name="Mendez C."/>
            <person name="Richter M."/>
            <person name="Ferrer M."/>
            <person name="Sanchez J."/>
        </authorList>
    </citation>
    <scope>NUCLEOTIDE SEQUENCE</scope>
</reference>
<dbReference type="GO" id="GO:0005886">
    <property type="term" value="C:plasma membrane"/>
    <property type="evidence" value="ECO:0007669"/>
    <property type="project" value="TreeGrafter"/>
</dbReference>
<dbReference type="GO" id="GO:0016485">
    <property type="term" value="P:protein processing"/>
    <property type="evidence" value="ECO:0007669"/>
    <property type="project" value="TreeGrafter"/>
</dbReference>
<protein>
    <submittedName>
        <fullName evidence="6">Serine protease</fullName>
    </submittedName>
</protein>
<dbReference type="Pfam" id="PF00082">
    <property type="entry name" value="Peptidase_S8"/>
    <property type="match status" value="1"/>
</dbReference>
<keyword evidence="3" id="KW-0378">Hydrolase</keyword>